<sequence>MPRRHDIDALRVIAFAILILYHVSGVYQRDSDFHIVSSYQNSWLDYVRIVFNRWRMPLIFAISGIALGLALRGRNPRSFMLARTWRLLVPLVFGMLFIVSAQAYCEGISKGTIETGYAAFMWRYLQLRPWPAGTFAGSTHGITWNHLWYLAYLWVYTLVLLALAPLLRSTPAQRAIEWLVRPRGLAWLLMPAAMFFAFLVILKPRFPETHALVGDWYLHAEYFPVFVLGFAVADKAAIWTGLTRLRKPLLAIAVACISVELSLKAAGQYLPAGEVPLWAQHVPWGTMERAARALYMWSALLAIFAWGHALLNRPMRWLPYATEAVYPWYILHQSLMVLAAYWLIPLQIGPVLEPALVTVLTIAGCALLHELVIRRVAVLRPLFGLGLVPRGARLERRPKAAPLQVD</sequence>
<feature type="transmembrane region" description="Helical" evidence="1">
    <location>
        <begin position="249"/>
        <end position="270"/>
    </location>
</feature>
<feature type="transmembrane region" description="Helical" evidence="1">
    <location>
        <begin position="54"/>
        <end position="73"/>
    </location>
</feature>
<feature type="transmembrane region" description="Helical" evidence="1">
    <location>
        <begin position="222"/>
        <end position="242"/>
    </location>
</feature>
<feature type="transmembrane region" description="Helical" evidence="1">
    <location>
        <begin position="356"/>
        <end position="373"/>
    </location>
</feature>
<evidence type="ECO:0000256" key="1">
    <source>
        <dbReference type="SAM" id="Phobius"/>
    </source>
</evidence>
<name>A0A7S6UE37_9GAMM</name>
<organism evidence="3 4">
    <name type="scientific">Novilysobacter ciconiae</name>
    <dbReference type="NCBI Taxonomy" id="2781022"/>
    <lineage>
        <taxon>Bacteria</taxon>
        <taxon>Pseudomonadati</taxon>
        <taxon>Pseudomonadota</taxon>
        <taxon>Gammaproteobacteria</taxon>
        <taxon>Lysobacterales</taxon>
        <taxon>Lysobacteraceae</taxon>
        <taxon>Novilysobacter</taxon>
    </lineage>
</organism>
<dbReference type="Proteomes" id="UP000594059">
    <property type="component" value="Chromosome"/>
</dbReference>
<accession>A0A7S6UE37</accession>
<evidence type="ECO:0000259" key="2">
    <source>
        <dbReference type="Pfam" id="PF01757"/>
    </source>
</evidence>
<feature type="transmembrane region" description="Helical" evidence="1">
    <location>
        <begin position="85"/>
        <end position="104"/>
    </location>
</feature>
<keyword evidence="1" id="KW-0472">Membrane</keyword>
<feature type="transmembrane region" description="Helical" evidence="1">
    <location>
        <begin position="185"/>
        <end position="202"/>
    </location>
</feature>
<feature type="transmembrane region" description="Helical" evidence="1">
    <location>
        <begin position="324"/>
        <end position="344"/>
    </location>
</feature>
<dbReference type="InterPro" id="IPR002656">
    <property type="entry name" value="Acyl_transf_3_dom"/>
</dbReference>
<dbReference type="GO" id="GO:0016747">
    <property type="term" value="F:acyltransferase activity, transferring groups other than amino-acyl groups"/>
    <property type="evidence" value="ECO:0007669"/>
    <property type="project" value="InterPro"/>
</dbReference>
<dbReference type="PANTHER" id="PTHR36927:SF3">
    <property type="entry name" value="GLUCANS BIOSYNTHESIS PROTEIN C"/>
    <property type="match status" value="1"/>
</dbReference>
<dbReference type="PANTHER" id="PTHR36927">
    <property type="entry name" value="BLR4337 PROTEIN"/>
    <property type="match status" value="1"/>
</dbReference>
<keyword evidence="1" id="KW-1133">Transmembrane helix</keyword>
<keyword evidence="3" id="KW-0808">Transferase</keyword>
<dbReference type="InterPro" id="IPR050623">
    <property type="entry name" value="Glucan_succinyl_AcylTrfase"/>
</dbReference>
<keyword evidence="1" id="KW-0812">Transmembrane</keyword>
<dbReference type="EMBL" id="CP063656">
    <property type="protein sequence ID" value="QOW18581.1"/>
    <property type="molecule type" value="Genomic_DNA"/>
</dbReference>
<feature type="transmembrane region" description="Helical" evidence="1">
    <location>
        <begin position="290"/>
        <end position="312"/>
    </location>
</feature>
<protein>
    <submittedName>
        <fullName evidence="3">Acyltransferase family protein</fullName>
    </submittedName>
</protein>
<evidence type="ECO:0000313" key="3">
    <source>
        <dbReference type="EMBL" id="QOW18581.1"/>
    </source>
</evidence>
<feature type="transmembrane region" description="Helical" evidence="1">
    <location>
        <begin position="147"/>
        <end position="164"/>
    </location>
</feature>
<dbReference type="AlphaFoldDB" id="A0A7S6UE37"/>
<dbReference type="RefSeq" id="WP_193983303.1">
    <property type="nucleotide sequence ID" value="NZ_CP063656.1"/>
</dbReference>
<keyword evidence="3" id="KW-0012">Acyltransferase</keyword>
<feature type="domain" description="Acyltransferase 3" evidence="2">
    <location>
        <begin position="5"/>
        <end position="369"/>
    </location>
</feature>
<evidence type="ECO:0000313" key="4">
    <source>
        <dbReference type="Proteomes" id="UP000594059"/>
    </source>
</evidence>
<reference evidence="3 4" key="1">
    <citation type="submission" date="2020-10" db="EMBL/GenBank/DDBJ databases">
        <title>complete genome sequencing of Lysobacter sp. H21R20.</title>
        <authorList>
            <person name="Bae J.-W."/>
            <person name="Lee S.-Y."/>
        </authorList>
    </citation>
    <scope>NUCLEOTIDE SEQUENCE [LARGE SCALE GENOMIC DNA]</scope>
    <source>
        <strain evidence="3 4">H21R20</strain>
    </source>
</reference>
<proteinExistence type="predicted"/>
<gene>
    <name evidence="3" type="ORF">INQ41_07615</name>
</gene>
<dbReference type="KEGG" id="lcic:INQ41_07615"/>
<feature type="transmembrane region" description="Helical" evidence="1">
    <location>
        <begin position="9"/>
        <end position="27"/>
    </location>
</feature>
<keyword evidence="4" id="KW-1185">Reference proteome</keyword>
<dbReference type="Pfam" id="PF01757">
    <property type="entry name" value="Acyl_transf_3"/>
    <property type="match status" value="1"/>
</dbReference>